<dbReference type="InterPro" id="IPR050164">
    <property type="entry name" value="Peptidase_C19"/>
</dbReference>
<evidence type="ECO:0000256" key="21">
    <source>
        <dbReference type="ARBA" id="ARBA00078773"/>
    </source>
</evidence>
<evidence type="ECO:0000256" key="20">
    <source>
        <dbReference type="ARBA" id="ARBA00075172"/>
    </source>
</evidence>
<dbReference type="InterPro" id="IPR054108">
    <property type="entry name" value="USP25/28_UIM"/>
</dbReference>
<dbReference type="InterPro" id="IPR003903">
    <property type="entry name" value="UIM_dom"/>
</dbReference>
<dbReference type="AlphaFoldDB" id="A0A8C1ZH95"/>
<evidence type="ECO:0000256" key="18">
    <source>
        <dbReference type="ARBA" id="ARBA00062193"/>
    </source>
</evidence>
<evidence type="ECO:0000256" key="16">
    <source>
        <dbReference type="ARBA" id="ARBA00023242"/>
    </source>
</evidence>
<evidence type="ECO:0000259" key="24">
    <source>
        <dbReference type="PROSITE" id="PS50235"/>
    </source>
</evidence>
<sequence length="1150" mass="131566">ILIKLNKLQQHQQTLLNQLREVTGTTDVQLLQQALQVSNGDLAEAVAFLTEKNAKVPQQDEATYYQTAQITNDRYISVGSQADTNVIDLTGDDKDDLQRAIALSLEESNRAFRETGITDEEQAISRWVLEASIAENKASLKRTHTEVWSDSPNPHDRKRQDNCPVGLKNVGNTCWFSAVIQSLFNLLEFQRLVLHYSPPARMQDLPRNQKEHRNLPFMQELRHLFSLLVGSKRKYVDPSSAVEILKDAFKSSESQQQDVSEFTHKLLDWLEDAFQIKAEEDREGEKPKNPMVDLFYGRFLAVGVLEGKKFENTEMFGQYPLQVNGFKDLHECLEAAMIEGEIESLHSAENSAKSGQEHWFTELPPVLTFELSRFEFNQTLGRPEKIHNKLEFPSMLYMDRYMDRNRDITRIKREEIRRLKEHLTVLQQRLERYLSYGSGPKRFPLADVLQYAMEFASSKPVCTSPVEDINTTAPPGGTTAQLPPPASTGEQPDTSVPAEGSGSGPQAQQQQRVSIHKPFTQSRVPPDLPMHPAPRHITEEELRVLEGCLHRWRSEVENDTRDLQASISRIHRTIELMYSDKSMMQVPYRLHAVLVHEGQANAGHYWAYIFDPHQQRWMKYNDISVTKSSWEELVRDSFGGYRNASAYCLMYIDDKKPFLIEEEFDKETGQMLSGLDKLPPDLKEYVEADNKLFEREMEEWDALQARKLQQEKLALAAASVAAQPMSTEPCPPDNTASQHDPEYMEHQSPTGDSKHLQEDTERAISKAAAEHDEKSPEALLNTSQSSHPDSEVTSDPCPPLDPEQDDSASSPPAPQRVVEVAIPNVGTFVIQSKEGGYDDEAMMTPNMQGVIMAIGKSRSVYDKCGPEAAFFKALKVEYTRLLRLAQEDTPPERDYRLQHIIVYFIHNQAPKKIVERTLLTQFADRNLGFDERCKSIMKVARAKLELIMPDEVNMEEYEMWHQDYRKFRDATAFLLIGLELFLKKSYVEALMYLIYAYQYNKELLAKGPYRGHDEELIAHYRRECLLKLNEHAAVLFETGEEIEVNTGLSIMNELVVACIPLLLVDEMEEKDMVAVEDMRNRWCSYLGQEMEPNLQEKLTDFLPKLLDCSTEIKSFHDPPKLPSYSTLELCERYGQVVTSLTPSRTPADGR</sequence>
<dbReference type="GO" id="GO:0006508">
    <property type="term" value="P:proteolysis"/>
    <property type="evidence" value="ECO:0007669"/>
    <property type="project" value="UniProtKB-KW"/>
</dbReference>
<dbReference type="Pfam" id="PF00443">
    <property type="entry name" value="UCH"/>
    <property type="match status" value="1"/>
</dbReference>
<evidence type="ECO:0000256" key="17">
    <source>
        <dbReference type="ARBA" id="ARBA00053306"/>
    </source>
</evidence>
<organism evidence="25 26">
    <name type="scientific">Cyprinus carpio</name>
    <name type="common">Common carp</name>
    <dbReference type="NCBI Taxonomy" id="7962"/>
    <lineage>
        <taxon>Eukaryota</taxon>
        <taxon>Metazoa</taxon>
        <taxon>Chordata</taxon>
        <taxon>Craniata</taxon>
        <taxon>Vertebrata</taxon>
        <taxon>Euteleostomi</taxon>
        <taxon>Actinopterygii</taxon>
        <taxon>Neopterygii</taxon>
        <taxon>Teleostei</taxon>
        <taxon>Ostariophysi</taxon>
        <taxon>Cypriniformes</taxon>
        <taxon>Cyprinidae</taxon>
        <taxon>Cyprininae</taxon>
        <taxon>Cyprinus</taxon>
    </lineage>
</organism>
<dbReference type="PROSITE" id="PS50330">
    <property type="entry name" value="UIM"/>
    <property type="match status" value="1"/>
</dbReference>
<feature type="compositionally biased region" description="Polar residues" evidence="23">
    <location>
        <begin position="780"/>
        <end position="793"/>
    </location>
</feature>
<keyword evidence="8" id="KW-0597">Phosphoprotein</keyword>
<keyword evidence="11" id="KW-0833">Ubl conjugation pathway</keyword>
<dbReference type="SUPFAM" id="SSF54001">
    <property type="entry name" value="Cysteine proteinases"/>
    <property type="match status" value="1"/>
</dbReference>
<evidence type="ECO:0000256" key="11">
    <source>
        <dbReference type="ARBA" id="ARBA00022786"/>
    </source>
</evidence>
<evidence type="ECO:0000256" key="22">
    <source>
        <dbReference type="ARBA" id="ARBA00082178"/>
    </source>
</evidence>
<dbReference type="InterPro" id="IPR028889">
    <property type="entry name" value="USP"/>
</dbReference>
<dbReference type="PANTHER" id="PTHR24006">
    <property type="entry name" value="UBIQUITIN CARBOXYL-TERMINAL HYDROLASE"/>
    <property type="match status" value="1"/>
</dbReference>
<dbReference type="PANTHER" id="PTHR24006:SF666">
    <property type="entry name" value="UBIQUITIN CARBOXYL-TERMINAL HYDROLASE 25"/>
    <property type="match status" value="1"/>
</dbReference>
<keyword evidence="15" id="KW-0175">Coiled coil</keyword>
<keyword evidence="9" id="KW-0645">Protease</keyword>
<evidence type="ECO:0000256" key="2">
    <source>
        <dbReference type="ARBA" id="ARBA00004123"/>
    </source>
</evidence>
<dbReference type="Gene3D" id="1.10.8.10">
    <property type="entry name" value="DNA helicase RuvA subunit, C-terminal domain"/>
    <property type="match status" value="1"/>
</dbReference>
<keyword evidence="10" id="KW-0677">Repeat</keyword>
<proteinExistence type="inferred from homology"/>
<dbReference type="FunFam" id="1.10.8.10:FF:000023">
    <property type="entry name" value="Putative ubiquitin carboxyl-terminal hydrolase 25"/>
    <property type="match status" value="1"/>
</dbReference>
<dbReference type="GO" id="GO:0016579">
    <property type="term" value="P:protein deubiquitination"/>
    <property type="evidence" value="ECO:0007669"/>
    <property type="project" value="InterPro"/>
</dbReference>
<dbReference type="GO" id="GO:0005829">
    <property type="term" value="C:cytosol"/>
    <property type="evidence" value="ECO:0007669"/>
    <property type="project" value="TreeGrafter"/>
</dbReference>
<evidence type="ECO:0000256" key="1">
    <source>
        <dbReference type="ARBA" id="ARBA00000707"/>
    </source>
</evidence>
<dbReference type="InterPro" id="IPR054109">
    <property type="entry name" value="UBA_8"/>
</dbReference>
<evidence type="ECO:0000256" key="4">
    <source>
        <dbReference type="ARBA" id="ARBA00009085"/>
    </source>
</evidence>
<feature type="compositionally biased region" description="Basic and acidic residues" evidence="23">
    <location>
        <begin position="752"/>
        <end position="776"/>
    </location>
</feature>
<feature type="domain" description="USP" evidence="24">
    <location>
        <begin position="165"/>
        <end position="654"/>
    </location>
</feature>
<keyword evidence="12" id="KW-0378">Hydrolase</keyword>
<dbReference type="GO" id="GO:0004843">
    <property type="term" value="F:cysteine-type deubiquitinase activity"/>
    <property type="evidence" value="ECO:0007669"/>
    <property type="project" value="UniProtKB-EC"/>
</dbReference>
<evidence type="ECO:0000256" key="5">
    <source>
        <dbReference type="ARBA" id="ARBA00012759"/>
    </source>
</evidence>
<comment type="subunit">
    <text evidence="18">Homotetramer, inhibited form. Homodimer, active form. Interacts with ACTA1 (via its C-terminus); the interaction occurs for all isoforms but is strongest for isoform USP25m in muscle differentiating cells. Interacts (isoform USP25m only) with MYBPC1; the interaction prevents proteasomal degradation of MYBPC1. Interacts (isoform USP25m only) with FLNC (via filament repeats 17-18, 20-21 and 24). Interacts with GAPDH. Interacts with SUMO3; the interaction sumoylates efficiently USP25. Interacts with SUMO2; the interaction sumoylates efficiently USP25. Interacts with SUMO1; the interaction only weakly sumoylates USP25. Interacts with SYK; phosphorylates USP25 and regulates USP25 intracellular levels.</text>
</comment>
<feature type="region of interest" description="Disordered" evidence="23">
    <location>
        <begin position="462"/>
        <end position="514"/>
    </location>
</feature>
<comment type="catalytic activity">
    <reaction evidence="1">
        <text>Thiol-dependent hydrolysis of ester, thioester, amide, peptide and isopeptide bonds formed by the C-terminal Gly of ubiquitin (a 76-residue protein attached to proteins as an intracellular targeting signal).</text>
        <dbReference type="EC" id="3.4.19.12"/>
    </reaction>
</comment>
<evidence type="ECO:0000256" key="12">
    <source>
        <dbReference type="ARBA" id="ARBA00022801"/>
    </source>
</evidence>
<feature type="region of interest" description="Disordered" evidence="23">
    <location>
        <begin position="719"/>
        <end position="813"/>
    </location>
</feature>
<evidence type="ECO:0000313" key="25">
    <source>
        <dbReference type="Ensembl" id="ENSCCRP00015078722.1"/>
    </source>
</evidence>
<dbReference type="PROSITE" id="PS50235">
    <property type="entry name" value="USP_3"/>
    <property type="match status" value="1"/>
</dbReference>
<evidence type="ECO:0000313" key="26">
    <source>
        <dbReference type="Proteomes" id="UP000694700"/>
    </source>
</evidence>
<keyword evidence="13" id="KW-0788">Thiol protease</keyword>
<evidence type="ECO:0000256" key="3">
    <source>
        <dbReference type="ARBA" id="ARBA00004496"/>
    </source>
</evidence>
<dbReference type="SUPFAM" id="SSF46934">
    <property type="entry name" value="UBA-like"/>
    <property type="match status" value="1"/>
</dbReference>
<evidence type="ECO:0000256" key="8">
    <source>
        <dbReference type="ARBA" id="ARBA00022553"/>
    </source>
</evidence>
<dbReference type="GO" id="GO:0005634">
    <property type="term" value="C:nucleus"/>
    <property type="evidence" value="ECO:0007669"/>
    <property type="project" value="UniProtKB-SubCell"/>
</dbReference>
<evidence type="ECO:0000256" key="14">
    <source>
        <dbReference type="ARBA" id="ARBA00022843"/>
    </source>
</evidence>
<keyword evidence="7" id="KW-1017">Isopeptide bond</keyword>
<keyword evidence="14" id="KW-0832">Ubl conjugation</keyword>
<name>A0A8C1ZH95_CYPCA</name>
<evidence type="ECO:0000256" key="15">
    <source>
        <dbReference type="ARBA" id="ARBA00023054"/>
    </source>
</evidence>
<dbReference type="CDD" id="cd20486">
    <property type="entry name" value="USP25_C"/>
    <property type="match status" value="1"/>
</dbReference>
<dbReference type="InterPro" id="IPR001394">
    <property type="entry name" value="Peptidase_C19_UCH"/>
</dbReference>
<feature type="compositionally biased region" description="Polar residues" evidence="23">
    <location>
        <begin position="469"/>
        <end position="481"/>
    </location>
</feature>
<dbReference type="Pfam" id="PF22566">
    <property type="entry name" value="UBA_8"/>
    <property type="match status" value="1"/>
</dbReference>
<comment type="similarity">
    <text evidence="4">Belongs to the peptidase C19 family.</text>
</comment>
<comment type="function">
    <text evidence="17">The muscle-specific isoform (USP25m) may have a role in the regulation of muscular differentiation and function.</text>
</comment>
<evidence type="ECO:0000256" key="10">
    <source>
        <dbReference type="ARBA" id="ARBA00022737"/>
    </source>
</evidence>
<dbReference type="Pfam" id="PF21909">
    <property type="entry name" value="USP_UIM_N"/>
    <property type="match status" value="1"/>
</dbReference>
<evidence type="ECO:0000256" key="13">
    <source>
        <dbReference type="ARBA" id="ARBA00022807"/>
    </source>
</evidence>
<keyword evidence="16" id="KW-0539">Nucleus</keyword>
<dbReference type="SMART" id="SM00726">
    <property type="entry name" value="UIM"/>
    <property type="match status" value="2"/>
</dbReference>
<dbReference type="CDD" id="cd14354">
    <property type="entry name" value="UBA_UBP25"/>
    <property type="match status" value="1"/>
</dbReference>
<dbReference type="InterPro" id="IPR038765">
    <property type="entry name" value="Papain-like_cys_pep_sf"/>
</dbReference>
<protein>
    <recommendedName>
        <fullName evidence="19">Ubiquitin carboxyl-terminal hydrolase 25</fullName>
        <ecNumber evidence="5">3.4.19.12</ecNumber>
    </recommendedName>
    <alternativeName>
        <fullName evidence="22">Deubiquitinating enzyme 25</fullName>
    </alternativeName>
    <alternativeName>
        <fullName evidence="20">Ubiquitin thioesterase 25</fullName>
    </alternativeName>
    <alternativeName>
        <fullName evidence="21">Ubiquitin-specific-processing protease 25</fullName>
    </alternativeName>
</protein>
<dbReference type="Proteomes" id="UP000694700">
    <property type="component" value="Unplaced"/>
</dbReference>
<dbReference type="FunFam" id="3.90.70.10:FF:000004">
    <property type="entry name" value="Putative ubiquitin carboxyl-terminal hydrolase 25"/>
    <property type="match status" value="1"/>
</dbReference>
<evidence type="ECO:0000256" key="23">
    <source>
        <dbReference type="SAM" id="MobiDB-lite"/>
    </source>
</evidence>
<dbReference type="InterPro" id="IPR009060">
    <property type="entry name" value="UBA-like_sf"/>
</dbReference>
<evidence type="ECO:0000256" key="7">
    <source>
        <dbReference type="ARBA" id="ARBA00022499"/>
    </source>
</evidence>
<dbReference type="Gene3D" id="3.90.70.10">
    <property type="entry name" value="Cysteine proteinases"/>
    <property type="match status" value="1"/>
</dbReference>
<evidence type="ECO:0000256" key="6">
    <source>
        <dbReference type="ARBA" id="ARBA00022490"/>
    </source>
</evidence>
<dbReference type="CDD" id="cd02665">
    <property type="entry name" value="Peptidase_C19I"/>
    <property type="match status" value="1"/>
</dbReference>
<keyword evidence="6" id="KW-0963">Cytoplasm</keyword>
<dbReference type="InterPro" id="IPR018200">
    <property type="entry name" value="USP_CS"/>
</dbReference>
<reference evidence="25" key="1">
    <citation type="submission" date="2025-08" db="UniProtKB">
        <authorList>
            <consortium name="Ensembl"/>
        </authorList>
    </citation>
    <scope>IDENTIFICATION</scope>
</reference>
<dbReference type="PROSITE" id="PS00973">
    <property type="entry name" value="USP_2"/>
    <property type="match status" value="1"/>
</dbReference>
<dbReference type="Ensembl" id="ENSCCRT00015081304.1">
    <property type="protein sequence ID" value="ENSCCRP00015078722.1"/>
    <property type="gene ID" value="ENSCCRG00015030017.1"/>
</dbReference>
<dbReference type="EC" id="3.4.19.12" evidence="5"/>
<dbReference type="PROSITE" id="PS00972">
    <property type="entry name" value="USP_1"/>
    <property type="match status" value="1"/>
</dbReference>
<evidence type="ECO:0000256" key="9">
    <source>
        <dbReference type="ARBA" id="ARBA00022670"/>
    </source>
</evidence>
<evidence type="ECO:0000256" key="19">
    <source>
        <dbReference type="ARBA" id="ARBA00071638"/>
    </source>
</evidence>
<comment type="subcellular location">
    <subcellularLocation>
        <location evidence="3">Cytoplasm</location>
    </subcellularLocation>
    <subcellularLocation>
        <location evidence="2">Nucleus</location>
    </subcellularLocation>
</comment>
<accession>A0A8C1ZH95</accession>